<dbReference type="RefSeq" id="WP_317728865.1">
    <property type="nucleotide sequence ID" value="NZ_JAWLLC010000073.1"/>
</dbReference>
<dbReference type="InterPro" id="IPR010985">
    <property type="entry name" value="Ribbon_hlx_hlx"/>
</dbReference>
<proteinExistence type="predicted"/>
<sequence length="104" mass="11846">ARKLRGANIGQPSTSDAQCDSRQCYHLLMAKTVTLRLSDSAYEAVKQYAEADRTSMNSWIETLLDAEDMRRRCQAHDAWMREHPDAGAFSEAWADRNLDELTKP</sequence>
<dbReference type="EMBL" id="JAWLLD010000096">
    <property type="protein sequence ID" value="MDV7016295.1"/>
    <property type="molecule type" value="Genomic_DNA"/>
</dbReference>
<evidence type="ECO:0000313" key="2">
    <source>
        <dbReference type="Proteomes" id="UP001187143"/>
    </source>
</evidence>
<dbReference type="SUPFAM" id="SSF47598">
    <property type="entry name" value="Ribbon-helix-helix"/>
    <property type="match status" value="1"/>
</dbReference>
<dbReference type="AlphaFoldDB" id="A0AAE4RIJ8"/>
<gene>
    <name evidence="1" type="ORF">R4F53_28990</name>
</gene>
<comment type="caution">
    <text evidence="1">The sequence shown here is derived from an EMBL/GenBank/DDBJ whole genome shotgun (WGS) entry which is preliminary data.</text>
</comment>
<accession>A0AAE4RIJ8</accession>
<reference evidence="1" key="1">
    <citation type="submission" date="2023-10" db="EMBL/GenBank/DDBJ databases">
        <title>Characterization and genome sequence of Mycobacterium intracellulare ABSURDO, a novel pathogenic isolate with three colony morphotypes that vary in growth and acid-fastness.</title>
        <authorList>
            <person name="Jude B.A."/>
            <person name="Robinson R.T."/>
        </authorList>
    </citation>
    <scope>NUCLEOTIDE SEQUENCE</scope>
    <source>
        <strain evidence="1">ABSURDO Component B</strain>
    </source>
</reference>
<dbReference type="Proteomes" id="UP001187143">
    <property type="component" value="Unassembled WGS sequence"/>
</dbReference>
<dbReference type="GO" id="GO:0006355">
    <property type="term" value="P:regulation of DNA-templated transcription"/>
    <property type="evidence" value="ECO:0007669"/>
    <property type="project" value="InterPro"/>
</dbReference>
<name>A0AAE4RIJ8_MYCIT</name>
<feature type="non-terminal residue" evidence="1">
    <location>
        <position position="1"/>
    </location>
</feature>
<evidence type="ECO:0000313" key="1">
    <source>
        <dbReference type="EMBL" id="MDV7016295.1"/>
    </source>
</evidence>
<organism evidence="1 2">
    <name type="scientific">Mycobacterium intracellulare</name>
    <dbReference type="NCBI Taxonomy" id="1767"/>
    <lineage>
        <taxon>Bacteria</taxon>
        <taxon>Bacillati</taxon>
        <taxon>Actinomycetota</taxon>
        <taxon>Actinomycetes</taxon>
        <taxon>Mycobacteriales</taxon>
        <taxon>Mycobacteriaceae</taxon>
        <taxon>Mycobacterium</taxon>
        <taxon>Mycobacterium avium complex (MAC)</taxon>
    </lineage>
</organism>
<protein>
    <submittedName>
        <fullName evidence="1">Uncharacterized protein</fullName>
    </submittedName>
</protein>